<dbReference type="EC" id="2.1.1.204" evidence="4"/>
<accession>A0A3P6QAA6</accession>
<dbReference type="PROSITE" id="PS00095">
    <property type="entry name" value="C5_MTASE_2"/>
    <property type="match status" value="1"/>
</dbReference>
<evidence type="ECO:0000256" key="2">
    <source>
        <dbReference type="ARBA" id="ARBA00022679"/>
    </source>
</evidence>
<dbReference type="GO" id="GO:0032259">
    <property type="term" value="P:methylation"/>
    <property type="evidence" value="ECO:0007669"/>
    <property type="project" value="UniProtKB-KW"/>
</dbReference>
<evidence type="ECO:0000256" key="4">
    <source>
        <dbReference type="ARBA" id="ARBA00039081"/>
    </source>
</evidence>
<organism evidence="7 8">
    <name type="scientific">Anisakis simplex</name>
    <name type="common">Herring worm</name>
    <dbReference type="NCBI Taxonomy" id="6269"/>
    <lineage>
        <taxon>Eukaryota</taxon>
        <taxon>Metazoa</taxon>
        <taxon>Ecdysozoa</taxon>
        <taxon>Nematoda</taxon>
        <taxon>Chromadorea</taxon>
        <taxon>Rhabditida</taxon>
        <taxon>Spirurina</taxon>
        <taxon>Ascaridomorpha</taxon>
        <taxon>Ascaridoidea</taxon>
        <taxon>Anisakidae</taxon>
        <taxon>Anisakis</taxon>
        <taxon>Anisakis simplex complex</taxon>
    </lineage>
</organism>
<evidence type="ECO:0000313" key="8">
    <source>
        <dbReference type="Proteomes" id="UP000267096"/>
    </source>
</evidence>
<dbReference type="GO" id="GO:0008168">
    <property type="term" value="F:methyltransferase activity"/>
    <property type="evidence" value="ECO:0007669"/>
    <property type="project" value="UniProtKB-KW"/>
</dbReference>
<reference evidence="7 8" key="1">
    <citation type="submission" date="2018-11" db="EMBL/GenBank/DDBJ databases">
        <authorList>
            <consortium name="Pathogen Informatics"/>
        </authorList>
    </citation>
    <scope>NUCLEOTIDE SEQUENCE [LARGE SCALE GENOMIC DNA]</scope>
</reference>
<gene>
    <name evidence="7" type="ORF">ASIM_LOCUS12927</name>
</gene>
<evidence type="ECO:0000256" key="5">
    <source>
        <dbReference type="ARBA" id="ARBA00039681"/>
    </source>
</evidence>
<dbReference type="InterPro" id="IPR029063">
    <property type="entry name" value="SAM-dependent_MTases_sf"/>
</dbReference>
<dbReference type="SUPFAM" id="SSF53335">
    <property type="entry name" value="S-adenosyl-L-methionine-dependent methyltransferases"/>
    <property type="match status" value="1"/>
</dbReference>
<keyword evidence="3" id="KW-0949">S-adenosyl-L-methionine</keyword>
<evidence type="ECO:0000256" key="1">
    <source>
        <dbReference type="ARBA" id="ARBA00022603"/>
    </source>
</evidence>
<dbReference type="AlphaFoldDB" id="A0A3P6QAA6"/>
<keyword evidence="8" id="KW-1185">Reference proteome</keyword>
<evidence type="ECO:0000256" key="6">
    <source>
        <dbReference type="ARBA" id="ARBA00042810"/>
    </source>
</evidence>
<sequence>MQLGIPNSRPRYYLLAKYRPNEPDRVYAPNSISYEFPESSSISFDQPPRCIGDYVNDENDSDASLRVDMTNCCRYMKSIDIVSKSSHRSSCFTKSYSSYITSSGPILLCNPEYQVENPKTLDVVVKICELEPNDANFAKMCSQNTLRLRYFSWREMASLMGFPFSFIKPDQVTQKQMYRALGNSVNVKVLTALLKYLLS</sequence>
<evidence type="ECO:0000313" key="7">
    <source>
        <dbReference type="EMBL" id="VDK48466.1"/>
    </source>
</evidence>
<dbReference type="Gene3D" id="3.40.50.150">
    <property type="entry name" value="Vaccinia Virus protein VP39"/>
    <property type="match status" value="1"/>
</dbReference>
<protein>
    <recommendedName>
        <fullName evidence="5">tRNA (cytosine(38)-C(5))-methyltransferase</fullName>
        <ecNumber evidence="4">2.1.1.204</ecNumber>
    </recommendedName>
    <alternativeName>
        <fullName evidence="6">DNA (cytosine-5)-methyltransferase-like protein 2</fullName>
    </alternativeName>
</protein>
<dbReference type="Proteomes" id="UP000267096">
    <property type="component" value="Unassembled WGS sequence"/>
</dbReference>
<dbReference type="Pfam" id="PF00145">
    <property type="entry name" value="DNA_methylase"/>
    <property type="match status" value="1"/>
</dbReference>
<dbReference type="Gene3D" id="3.90.120.10">
    <property type="entry name" value="DNA Methylase, subunit A, domain 2"/>
    <property type="match status" value="1"/>
</dbReference>
<dbReference type="InterPro" id="IPR001525">
    <property type="entry name" value="C5_MeTfrase"/>
</dbReference>
<proteinExistence type="predicted"/>
<dbReference type="InterPro" id="IPR031303">
    <property type="entry name" value="C5_meth_CS"/>
</dbReference>
<keyword evidence="2" id="KW-0808">Transferase</keyword>
<dbReference type="OrthoDB" id="414133at2759"/>
<dbReference type="PANTHER" id="PTHR46098">
    <property type="entry name" value="TRNA (CYTOSINE(38)-C(5))-METHYLTRANSFERASE"/>
    <property type="match status" value="1"/>
</dbReference>
<evidence type="ECO:0000256" key="3">
    <source>
        <dbReference type="ARBA" id="ARBA00022691"/>
    </source>
</evidence>
<dbReference type="EMBL" id="UYRR01031279">
    <property type="protein sequence ID" value="VDK48466.1"/>
    <property type="molecule type" value="Genomic_DNA"/>
</dbReference>
<name>A0A3P6QAA6_ANISI</name>
<dbReference type="PANTHER" id="PTHR46098:SF1">
    <property type="entry name" value="TRNA (CYTOSINE(38)-C(5))-METHYLTRANSFERASE"/>
    <property type="match status" value="1"/>
</dbReference>
<keyword evidence="1" id="KW-0489">Methyltransferase</keyword>
<dbReference type="InterPro" id="IPR050750">
    <property type="entry name" value="C5-MTase"/>
</dbReference>